<dbReference type="Pfam" id="PF21993">
    <property type="entry name" value="TetR_C_13_2"/>
    <property type="match status" value="1"/>
</dbReference>
<dbReference type="SUPFAM" id="SSF46689">
    <property type="entry name" value="Homeodomain-like"/>
    <property type="match status" value="1"/>
</dbReference>
<dbReference type="EMBL" id="LQQA01000015">
    <property type="protein sequence ID" value="ORX15064.1"/>
    <property type="molecule type" value="Genomic_DNA"/>
</dbReference>
<evidence type="ECO:0000256" key="4">
    <source>
        <dbReference type="PROSITE-ProRule" id="PRU00335"/>
    </source>
</evidence>
<dbReference type="PATRIC" id="fig|59750.3.peg.3839"/>
<proteinExistence type="predicted"/>
<reference evidence="7 9" key="2">
    <citation type="submission" date="2016-01" db="EMBL/GenBank/DDBJ databases">
        <title>The new phylogeny of the genus Mycobacterium.</title>
        <authorList>
            <person name="Tarcisio F."/>
            <person name="Conor M."/>
            <person name="Antonella G."/>
            <person name="Elisabetta G."/>
            <person name="Giulia F.S."/>
            <person name="Sara T."/>
            <person name="Anna F."/>
            <person name="Clotilde B."/>
            <person name="Roberto B."/>
            <person name="Veronica D.S."/>
            <person name="Fabio R."/>
            <person name="Monica P."/>
            <person name="Olivier J."/>
            <person name="Enrico T."/>
            <person name="Nicola S."/>
        </authorList>
    </citation>
    <scope>NUCLEOTIDE SEQUENCE [LARGE SCALE GENOMIC DNA]</scope>
    <source>
        <strain evidence="7 9">ATCC 700010</strain>
    </source>
</reference>
<evidence type="ECO:0000313" key="7">
    <source>
        <dbReference type="EMBL" id="ORX15064.1"/>
    </source>
</evidence>
<dbReference type="GO" id="GO:0003677">
    <property type="term" value="F:DNA binding"/>
    <property type="evidence" value="ECO:0007669"/>
    <property type="project" value="UniProtKB-UniRule"/>
</dbReference>
<dbReference type="SUPFAM" id="SSF48498">
    <property type="entry name" value="Tetracyclin repressor-like, C-terminal domain"/>
    <property type="match status" value="1"/>
</dbReference>
<dbReference type="Gene3D" id="1.10.357.10">
    <property type="entry name" value="Tetracycline Repressor, domain 2"/>
    <property type="match status" value="1"/>
</dbReference>
<evidence type="ECO:0000313" key="8">
    <source>
        <dbReference type="Proteomes" id="UP000070612"/>
    </source>
</evidence>
<dbReference type="InterPro" id="IPR036271">
    <property type="entry name" value="Tet_transcr_reg_TetR-rel_C_sf"/>
</dbReference>
<dbReference type="PANTHER" id="PTHR47506:SF3">
    <property type="entry name" value="HTH-TYPE TRANSCRIPTIONAL REGULATOR LMRA"/>
    <property type="match status" value="1"/>
</dbReference>
<dbReference type="PANTHER" id="PTHR47506">
    <property type="entry name" value="TRANSCRIPTIONAL REGULATORY PROTEIN"/>
    <property type="match status" value="1"/>
</dbReference>
<evidence type="ECO:0000256" key="1">
    <source>
        <dbReference type="ARBA" id="ARBA00023015"/>
    </source>
</evidence>
<keyword evidence="8" id="KW-1185">Reference proteome</keyword>
<dbReference type="PROSITE" id="PS50977">
    <property type="entry name" value="HTH_TETR_2"/>
    <property type="match status" value="1"/>
</dbReference>
<name>A0A132PE88_9MYCO</name>
<keyword evidence="1" id="KW-0805">Transcription regulation</keyword>
<dbReference type="STRING" id="59750.AWC31_25075"/>
<dbReference type="InterPro" id="IPR001647">
    <property type="entry name" value="HTH_TetR"/>
</dbReference>
<feature type="DNA-binding region" description="H-T-H motif" evidence="4">
    <location>
        <begin position="24"/>
        <end position="43"/>
    </location>
</feature>
<accession>A0A132PE88</accession>
<evidence type="ECO:0000259" key="5">
    <source>
        <dbReference type="PROSITE" id="PS50977"/>
    </source>
</evidence>
<feature type="domain" description="HTH tetR-type" evidence="5">
    <location>
        <begin position="1"/>
        <end position="61"/>
    </location>
</feature>
<dbReference type="Pfam" id="PF00440">
    <property type="entry name" value="TetR_N"/>
    <property type="match status" value="1"/>
</dbReference>
<comment type="caution">
    <text evidence="6">The sequence shown here is derived from an EMBL/GenBank/DDBJ whole genome shotgun (WGS) entry which is preliminary data.</text>
</comment>
<keyword evidence="3" id="KW-0804">Transcription</keyword>
<dbReference type="EMBL" id="LGTW01000026">
    <property type="protein sequence ID" value="KWX20641.1"/>
    <property type="molecule type" value="Genomic_DNA"/>
</dbReference>
<organism evidence="6 8">
    <name type="scientific">Mycolicibacterium wolinskyi</name>
    <dbReference type="NCBI Taxonomy" id="59750"/>
    <lineage>
        <taxon>Bacteria</taxon>
        <taxon>Bacillati</taxon>
        <taxon>Actinomycetota</taxon>
        <taxon>Actinomycetes</taxon>
        <taxon>Mycobacteriales</taxon>
        <taxon>Mycobacteriaceae</taxon>
        <taxon>Mycolicibacterium</taxon>
    </lineage>
</organism>
<evidence type="ECO:0000313" key="9">
    <source>
        <dbReference type="Proteomes" id="UP000193964"/>
    </source>
</evidence>
<gene>
    <name evidence="6" type="ORF">AFM11_29735</name>
    <name evidence="7" type="ORF">AWC31_25075</name>
</gene>
<evidence type="ECO:0000256" key="2">
    <source>
        <dbReference type="ARBA" id="ARBA00023125"/>
    </source>
</evidence>
<protein>
    <submittedName>
        <fullName evidence="6">TetR family transcriptional regulator</fullName>
    </submittedName>
</protein>
<dbReference type="Proteomes" id="UP000070612">
    <property type="component" value="Unassembled WGS sequence"/>
</dbReference>
<dbReference type="AlphaFoldDB" id="A0A132PE88"/>
<dbReference type="RefSeq" id="WP_067856702.1">
    <property type="nucleotide sequence ID" value="NZ_JBJZOV010000019.1"/>
</dbReference>
<keyword evidence="2 4" id="KW-0238">DNA-binding</keyword>
<dbReference type="InterPro" id="IPR009057">
    <property type="entry name" value="Homeodomain-like_sf"/>
</dbReference>
<evidence type="ECO:0000256" key="3">
    <source>
        <dbReference type="ARBA" id="ARBA00023163"/>
    </source>
</evidence>
<reference evidence="6 8" key="1">
    <citation type="submission" date="2015-07" db="EMBL/GenBank/DDBJ databases">
        <title>A draft genome sequence of Mycobacterium wolinskyi.</title>
        <authorList>
            <person name="de Man T.J."/>
            <person name="Perry K.A."/>
            <person name="Coulliette A.D."/>
            <person name="Jensen B."/>
            <person name="Toney N.C."/>
            <person name="Limbago B.M."/>
            <person name="Noble-Wang J."/>
        </authorList>
    </citation>
    <scope>NUCLEOTIDE SEQUENCE [LARGE SCALE GENOMIC DNA]</scope>
    <source>
        <strain evidence="6 8">CDC_01</strain>
    </source>
</reference>
<dbReference type="InterPro" id="IPR054156">
    <property type="entry name" value="YxaF_TetR_C"/>
</dbReference>
<dbReference type="Proteomes" id="UP000193964">
    <property type="component" value="Unassembled WGS sequence"/>
</dbReference>
<dbReference type="OrthoDB" id="4567939at2"/>
<sequence>MAVRDRLIASAIGLMRRHGVAGTGISELIDQAGIARRSLYLNFPGGKAELLAEATAVAGHTITQTVTALSGHGPVRALQTFIQGWRDMLADSEFTAGCPIVAAALGRTEAPEVAEASGQVFTEWERKLTDEFCAADIEPATAQDLATTTLAAVEGAIVMAIATQTVTPLDRVGRVLTELIGQHVDVR</sequence>
<evidence type="ECO:0000313" key="6">
    <source>
        <dbReference type="EMBL" id="KWX20641.1"/>
    </source>
</evidence>